<gene>
    <name evidence="2" type="ORF">QYE76_038282</name>
</gene>
<keyword evidence="3" id="KW-1185">Reference proteome</keyword>
<dbReference type="InterPro" id="IPR057670">
    <property type="entry name" value="SH3_retrovirus"/>
</dbReference>
<protein>
    <recommendedName>
        <fullName evidence="1">Retroviral polymerase SH3-like domain-containing protein</fullName>
    </recommendedName>
</protein>
<dbReference type="Proteomes" id="UP001231189">
    <property type="component" value="Unassembled WGS sequence"/>
</dbReference>
<evidence type="ECO:0000313" key="3">
    <source>
        <dbReference type="Proteomes" id="UP001231189"/>
    </source>
</evidence>
<dbReference type="Pfam" id="PF25597">
    <property type="entry name" value="SH3_retrovirus"/>
    <property type="match status" value="1"/>
</dbReference>
<accession>A0AAD8WR38</accession>
<dbReference type="EMBL" id="JAUUTY010000002">
    <property type="protein sequence ID" value="KAK1677434.1"/>
    <property type="molecule type" value="Genomic_DNA"/>
</dbReference>
<reference evidence="2" key="1">
    <citation type="submission" date="2023-07" db="EMBL/GenBank/DDBJ databases">
        <title>A chromosome-level genome assembly of Lolium multiflorum.</title>
        <authorList>
            <person name="Chen Y."/>
            <person name="Copetti D."/>
            <person name="Kolliker R."/>
            <person name="Studer B."/>
        </authorList>
    </citation>
    <scope>NUCLEOTIDE SEQUENCE</scope>
    <source>
        <strain evidence="2">02402/16</strain>
        <tissue evidence="2">Leaf</tissue>
    </source>
</reference>
<dbReference type="AlphaFoldDB" id="A0AAD8WR38"/>
<evidence type="ECO:0000313" key="2">
    <source>
        <dbReference type="EMBL" id="KAK1677434.1"/>
    </source>
</evidence>
<sequence>MKLRKDSRGAAIAKLHFGTVLFGTCRTGSAPEAISINATASIMLHCCDPLYLWVISSLLLGRGSAAAKYLLNRRPSQPINFRVPYTLLHNQPPSYSDLRVFGCLCYPNQSATAAHKLALCSTACVFLGYPSSHRGYRCLDMSSRRIITSRHVVFDENSFPFTHATTTQPADSLDFLLELVATQHVPAQPILHGAPSAQHAPARAPTP</sequence>
<organism evidence="2 3">
    <name type="scientific">Lolium multiflorum</name>
    <name type="common">Italian ryegrass</name>
    <name type="synonym">Lolium perenne subsp. multiflorum</name>
    <dbReference type="NCBI Taxonomy" id="4521"/>
    <lineage>
        <taxon>Eukaryota</taxon>
        <taxon>Viridiplantae</taxon>
        <taxon>Streptophyta</taxon>
        <taxon>Embryophyta</taxon>
        <taxon>Tracheophyta</taxon>
        <taxon>Spermatophyta</taxon>
        <taxon>Magnoliopsida</taxon>
        <taxon>Liliopsida</taxon>
        <taxon>Poales</taxon>
        <taxon>Poaceae</taxon>
        <taxon>BOP clade</taxon>
        <taxon>Pooideae</taxon>
        <taxon>Poodae</taxon>
        <taxon>Poeae</taxon>
        <taxon>Poeae Chloroplast Group 2 (Poeae type)</taxon>
        <taxon>Loliodinae</taxon>
        <taxon>Loliinae</taxon>
        <taxon>Lolium</taxon>
    </lineage>
</organism>
<evidence type="ECO:0000259" key="1">
    <source>
        <dbReference type="Pfam" id="PF25597"/>
    </source>
</evidence>
<feature type="domain" description="Retroviral polymerase SH3-like" evidence="1">
    <location>
        <begin position="103"/>
        <end position="164"/>
    </location>
</feature>
<name>A0AAD8WR38_LOLMU</name>
<comment type="caution">
    <text evidence="2">The sequence shown here is derived from an EMBL/GenBank/DDBJ whole genome shotgun (WGS) entry which is preliminary data.</text>
</comment>
<proteinExistence type="predicted"/>